<name>A0ABV3ZDX5_9BACT</name>
<keyword evidence="6 11" id="KW-0798">TonB box</keyword>
<dbReference type="SUPFAM" id="SSF49464">
    <property type="entry name" value="Carboxypeptidase regulatory domain-like"/>
    <property type="match status" value="1"/>
</dbReference>
<dbReference type="InterPro" id="IPR037066">
    <property type="entry name" value="Plug_dom_sf"/>
</dbReference>
<evidence type="ECO:0000256" key="1">
    <source>
        <dbReference type="ARBA" id="ARBA00004571"/>
    </source>
</evidence>
<dbReference type="Pfam" id="PF00593">
    <property type="entry name" value="TonB_dep_Rec_b-barrel"/>
    <property type="match status" value="1"/>
</dbReference>
<dbReference type="RefSeq" id="WP_369328809.1">
    <property type="nucleotide sequence ID" value="NZ_JAULBC010000002.1"/>
</dbReference>
<dbReference type="Pfam" id="PF07715">
    <property type="entry name" value="Plug"/>
    <property type="match status" value="1"/>
</dbReference>
<evidence type="ECO:0000256" key="9">
    <source>
        <dbReference type="ARBA" id="ARBA00023237"/>
    </source>
</evidence>
<dbReference type="InterPro" id="IPR008969">
    <property type="entry name" value="CarboxyPept-like_regulatory"/>
</dbReference>
<accession>A0ABV3ZDX5</accession>
<dbReference type="InterPro" id="IPR036942">
    <property type="entry name" value="Beta-barrel_TonB_sf"/>
</dbReference>
<keyword evidence="8 15" id="KW-0675">Receptor</keyword>
<comment type="caution">
    <text evidence="15">The sequence shown here is derived from an EMBL/GenBank/DDBJ whole genome shotgun (WGS) entry which is preliminary data.</text>
</comment>
<evidence type="ECO:0000256" key="10">
    <source>
        <dbReference type="PROSITE-ProRule" id="PRU01360"/>
    </source>
</evidence>
<dbReference type="SUPFAM" id="SSF56935">
    <property type="entry name" value="Porins"/>
    <property type="match status" value="1"/>
</dbReference>
<keyword evidence="2 10" id="KW-0813">Transport</keyword>
<comment type="similarity">
    <text evidence="10 11">Belongs to the TonB-dependent receptor family.</text>
</comment>
<evidence type="ECO:0000256" key="5">
    <source>
        <dbReference type="ARBA" id="ARBA00022729"/>
    </source>
</evidence>
<keyword evidence="9 10" id="KW-0998">Cell outer membrane</keyword>
<evidence type="ECO:0000259" key="13">
    <source>
        <dbReference type="Pfam" id="PF00593"/>
    </source>
</evidence>
<feature type="chain" id="PRO_5045375565" evidence="12">
    <location>
        <begin position="20"/>
        <end position="725"/>
    </location>
</feature>
<dbReference type="InterPro" id="IPR000531">
    <property type="entry name" value="Beta-barrel_TonB"/>
</dbReference>
<keyword evidence="5 12" id="KW-0732">Signal</keyword>
<dbReference type="Pfam" id="PF13715">
    <property type="entry name" value="CarbopepD_reg_2"/>
    <property type="match status" value="1"/>
</dbReference>
<evidence type="ECO:0000256" key="4">
    <source>
        <dbReference type="ARBA" id="ARBA00022692"/>
    </source>
</evidence>
<organism evidence="15 16">
    <name type="scientific">Danxiaibacter flavus</name>
    <dbReference type="NCBI Taxonomy" id="3049108"/>
    <lineage>
        <taxon>Bacteria</taxon>
        <taxon>Pseudomonadati</taxon>
        <taxon>Bacteroidota</taxon>
        <taxon>Chitinophagia</taxon>
        <taxon>Chitinophagales</taxon>
        <taxon>Chitinophagaceae</taxon>
        <taxon>Danxiaibacter</taxon>
    </lineage>
</organism>
<dbReference type="EMBL" id="JAULBC010000002">
    <property type="protein sequence ID" value="MEX6687404.1"/>
    <property type="molecule type" value="Genomic_DNA"/>
</dbReference>
<dbReference type="InterPro" id="IPR012910">
    <property type="entry name" value="Plug_dom"/>
</dbReference>
<dbReference type="InterPro" id="IPR039426">
    <property type="entry name" value="TonB-dep_rcpt-like"/>
</dbReference>
<dbReference type="Gene3D" id="2.60.40.1120">
    <property type="entry name" value="Carboxypeptidase-like, regulatory domain"/>
    <property type="match status" value="1"/>
</dbReference>
<feature type="signal peptide" evidence="12">
    <location>
        <begin position="1"/>
        <end position="19"/>
    </location>
</feature>
<evidence type="ECO:0000256" key="3">
    <source>
        <dbReference type="ARBA" id="ARBA00022452"/>
    </source>
</evidence>
<keyword evidence="4 10" id="KW-0812">Transmembrane</keyword>
<evidence type="ECO:0000256" key="12">
    <source>
        <dbReference type="SAM" id="SignalP"/>
    </source>
</evidence>
<proteinExistence type="inferred from homology"/>
<feature type="domain" description="TonB-dependent receptor-like beta-barrel" evidence="13">
    <location>
        <begin position="333"/>
        <end position="681"/>
    </location>
</feature>
<keyword evidence="3 10" id="KW-1134">Transmembrane beta strand</keyword>
<comment type="subcellular location">
    <subcellularLocation>
        <location evidence="1 10">Cell outer membrane</location>
        <topology evidence="1 10">Multi-pass membrane protein</topology>
    </subcellularLocation>
</comment>
<keyword evidence="16" id="KW-1185">Reference proteome</keyword>
<evidence type="ECO:0000259" key="14">
    <source>
        <dbReference type="Pfam" id="PF07715"/>
    </source>
</evidence>
<evidence type="ECO:0000256" key="11">
    <source>
        <dbReference type="RuleBase" id="RU003357"/>
    </source>
</evidence>
<dbReference type="PANTHER" id="PTHR30069:SF29">
    <property type="entry name" value="HEMOGLOBIN AND HEMOGLOBIN-HAPTOGLOBIN-BINDING PROTEIN 1-RELATED"/>
    <property type="match status" value="1"/>
</dbReference>
<dbReference type="PANTHER" id="PTHR30069">
    <property type="entry name" value="TONB-DEPENDENT OUTER MEMBRANE RECEPTOR"/>
    <property type="match status" value="1"/>
</dbReference>
<evidence type="ECO:0000256" key="2">
    <source>
        <dbReference type="ARBA" id="ARBA00022448"/>
    </source>
</evidence>
<feature type="domain" description="TonB-dependent receptor plug" evidence="14">
    <location>
        <begin position="119"/>
        <end position="226"/>
    </location>
</feature>
<evidence type="ECO:0000313" key="15">
    <source>
        <dbReference type="EMBL" id="MEX6687404.1"/>
    </source>
</evidence>
<dbReference type="Proteomes" id="UP001560573">
    <property type="component" value="Unassembled WGS sequence"/>
</dbReference>
<reference evidence="15 16" key="1">
    <citation type="submission" date="2023-07" db="EMBL/GenBank/DDBJ databases">
        <authorList>
            <person name="Lian W.-H."/>
        </authorList>
    </citation>
    <scope>NUCLEOTIDE SEQUENCE [LARGE SCALE GENOMIC DNA]</scope>
    <source>
        <strain evidence="15 16">SYSU DXS3180</strain>
    </source>
</reference>
<dbReference type="Gene3D" id="2.170.130.10">
    <property type="entry name" value="TonB-dependent receptor, plug domain"/>
    <property type="match status" value="1"/>
</dbReference>
<dbReference type="PROSITE" id="PS52016">
    <property type="entry name" value="TONB_DEPENDENT_REC_3"/>
    <property type="match status" value="1"/>
</dbReference>
<keyword evidence="7 10" id="KW-0472">Membrane</keyword>
<evidence type="ECO:0000313" key="16">
    <source>
        <dbReference type="Proteomes" id="UP001560573"/>
    </source>
</evidence>
<gene>
    <name evidence="15" type="ORF">QTN47_07885</name>
</gene>
<evidence type="ECO:0000256" key="7">
    <source>
        <dbReference type="ARBA" id="ARBA00023136"/>
    </source>
</evidence>
<protein>
    <submittedName>
        <fullName evidence="15">TonB-dependent receptor</fullName>
    </submittedName>
</protein>
<evidence type="ECO:0000256" key="8">
    <source>
        <dbReference type="ARBA" id="ARBA00023170"/>
    </source>
</evidence>
<evidence type="ECO:0000256" key="6">
    <source>
        <dbReference type="ARBA" id="ARBA00023077"/>
    </source>
</evidence>
<dbReference type="Gene3D" id="2.40.170.20">
    <property type="entry name" value="TonB-dependent receptor, beta-barrel domain"/>
    <property type="match status" value="1"/>
</dbReference>
<sequence>MMKPIFFVALLFSFSFLSAQEVFKAVVKDKANEAPLSNVSVATSAGAKYHAISDTTGAVQINLPTGSYSLQFKYTGYKPFVTTITIPDTSTHTIYMEADENALSDVVVVSSTRNNDHMENTTMKVEVLGQEEMNEESTLKPGNVASILGDVSGIQIQQSSAVTGNANVRIQGLDGKYTQLLKDGMPLYDGYSGGFGILSILPLDLKQIELIKGSASTLYGGGAIGGLINFISKKPTYLPDASFVVNQTTLKETNLNAYYGQRWKRIGFTMFAGQTFQKEADVDKDGLSDVPNTKSTLIHPTLFIYPSSKSSIEIGWSGSFENRIGGDMTAIKNTADTAHPYFDKNKINRNTFTLIAENRFSNKVTATLKSSVSIFNRDETTNTYIFNGGQINNYNELSINARLNKHSLAGGVNLTYSRFTPDAATPAPVGTFSNTTAGAFMQDTWQILPKTKLEGGLRADHHYTYGNFLLPRLAIFQRFNDTWGARAGFGMGYVTPNPLAPQIKDYGIYDILPLNPDVSAERSYGYNVEVNFKKDFGNDKTLFINQAFFLTQINNPIVANEDASGKVSFSNESKSVVTKGSDTYIQLKIPAWEFYIGYTYTNAERKYLAQNQFMPLTPRNRAAATVVYEQEGKWRFGLEGSYTGSQYRDGDSNTPGYLFIAAMIERKFGPKVSLVLNCENLLDERQSRYESLFTGSVKNPDYKPLWAPIDGRVVNMALRIAPFAK</sequence>